<name>A0A7L5C1T4_9RHOB</name>
<evidence type="ECO:0000256" key="1">
    <source>
        <dbReference type="ARBA" id="ARBA00006484"/>
    </source>
</evidence>
<dbReference type="PANTHER" id="PTHR44196:SF1">
    <property type="entry name" value="DEHYDROGENASE_REDUCTASE SDR FAMILY MEMBER 7B"/>
    <property type="match status" value="1"/>
</dbReference>
<proteinExistence type="inferred from homology"/>
<feature type="chain" id="PRO_5029573707" evidence="4">
    <location>
        <begin position="20"/>
        <end position="251"/>
    </location>
</feature>
<dbReference type="GO" id="GO:0016491">
    <property type="term" value="F:oxidoreductase activity"/>
    <property type="evidence" value="ECO:0007669"/>
    <property type="project" value="UniProtKB-KW"/>
</dbReference>
<comment type="similarity">
    <text evidence="1 3">Belongs to the short-chain dehydrogenases/reductases (SDR) family.</text>
</comment>
<dbReference type="PANTHER" id="PTHR44196">
    <property type="entry name" value="DEHYDROGENASE/REDUCTASE SDR FAMILY MEMBER 7B"/>
    <property type="match status" value="1"/>
</dbReference>
<dbReference type="Proteomes" id="UP000503336">
    <property type="component" value="Chromosome"/>
</dbReference>
<dbReference type="PRINTS" id="PR00080">
    <property type="entry name" value="SDRFAMILY"/>
</dbReference>
<dbReference type="InterPro" id="IPR002347">
    <property type="entry name" value="SDR_fam"/>
</dbReference>
<dbReference type="EMBL" id="CP049056">
    <property type="protein sequence ID" value="QIE55819.1"/>
    <property type="molecule type" value="Genomic_DNA"/>
</dbReference>
<evidence type="ECO:0000256" key="3">
    <source>
        <dbReference type="RuleBase" id="RU000363"/>
    </source>
</evidence>
<keyword evidence="4" id="KW-0732">Signal</keyword>
<reference evidence="5 6" key="1">
    <citation type="submission" date="2020-02" db="EMBL/GenBank/DDBJ databases">
        <title>complete genome sequence of Rhodobacteraceae bacterium.</title>
        <authorList>
            <person name="Park J."/>
            <person name="Kim Y.-S."/>
            <person name="Kim K.-H."/>
        </authorList>
    </citation>
    <scope>NUCLEOTIDE SEQUENCE [LARGE SCALE GENOMIC DNA]</scope>
    <source>
        <strain evidence="5 6">RR4-56</strain>
    </source>
</reference>
<accession>A0A7L5C1T4</accession>
<dbReference type="KEGG" id="hdh:G5B40_10365"/>
<dbReference type="InterPro" id="IPR036291">
    <property type="entry name" value="NAD(P)-bd_dom_sf"/>
</dbReference>
<evidence type="ECO:0000313" key="6">
    <source>
        <dbReference type="Proteomes" id="UP000503336"/>
    </source>
</evidence>
<dbReference type="AlphaFoldDB" id="A0A7L5C1T4"/>
<gene>
    <name evidence="5" type="ORF">G5B40_10365</name>
</gene>
<dbReference type="Gene3D" id="3.40.50.720">
    <property type="entry name" value="NAD(P)-binding Rossmann-like Domain"/>
    <property type="match status" value="1"/>
</dbReference>
<dbReference type="PRINTS" id="PR00081">
    <property type="entry name" value="GDHRDH"/>
</dbReference>
<dbReference type="RefSeq" id="WP_165098225.1">
    <property type="nucleotide sequence ID" value="NZ_CP049056.1"/>
</dbReference>
<sequence>MIRSMVLTGASSGIGAALAAAYAAPGISMLLIARDKSRLEATADAARAAGADVETATVDVTDAEALAAAILDFDDRRGVDLVIANAGVALGGLPEPAGQSRRLIEINLQGTLNTLEPLIPRMIARGAGQIGVISSISAIRPSADLPTYSAAKAGVRAYGQAIRSGLRRHGIAVTVICPGFVTSPMSSRHHGPKPFEITAEKAARIIRRGIGKRRGALTFPWPFSVMVFLGNRLPPFLSDWFERRYAARIGD</sequence>
<dbReference type="SUPFAM" id="SSF51735">
    <property type="entry name" value="NAD(P)-binding Rossmann-fold domains"/>
    <property type="match status" value="1"/>
</dbReference>
<dbReference type="InterPro" id="IPR020904">
    <property type="entry name" value="Sc_DH/Rdtase_CS"/>
</dbReference>
<keyword evidence="2" id="KW-0560">Oxidoreductase</keyword>
<dbReference type="GO" id="GO:0016020">
    <property type="term" value="C:membrane"/>
    <property type="evidence" value="ECO:0007669"/>
    <property type="project" value="TreeGrafter"/>
</dbReference>
<evidence type="ECO:0000256" key="2">
    <source>
        <dbReference type="ARBA" id="ARBA00023002"/>
    </source>
</evidence>
<dbReference type="PROSITE" id="PS00061">
    <property type="entry name" value="ADH_SHORT"/>
    <property type="match status" value="1"/>
</dbReference>
<dbReference type="Pfam" id="PF00106">
    <property type="entry name" value="adh_short"/>
    <property type="match status" value="1"/>
</dbReference>
<keyword evidence="6" id="KW-1185">Reference proteome</keyword>
<evidence type="ECO:0000256" key="4">
    <source>
        <dbReference type="SAM" id="SignalP"/>
    </source>
</evidence>
<protein>
    <submittedName>
        <fullName evidence="5">SDR family NAD(P)-dependent oxidoreductase</fullName>
    </submittedName>
</protein>
<feature type="signal peptide" evidence="4">
    <location>
        <begin position="1"/>
        <end position="19"/>
    </location>
</feature>
<evidence type="ECO:0000313" key="5">
    <source>
        <dbReference type="EMBL" id="QIE55819.1"/>
    </source>
</evidence>
<organism evidence="5 6">
    <name type="scientific">Pikeienuella piscinae</name>
    <dbReference type="NCBI Taxonomy" id="2748098"/>
    <lineage>
        <taxon>Bacteria</taxon>
        <taxon>Pseudomonadati</taxon>
        <taxon>Pseudomonadota</taxon>
        <taxon>Alphaproteobacteria</taxon>
        <taxon>Rhodobacterales</taxon>
        <taxon>Paracoccaceae</taxon>
        <taxon>Pikeienuella</taxon>
    </lineage>
</organism>